<feature type="transmembrane region" description="Helical" evidence="1">
    <location>
        <begin position="227"/>
        <end position="247"/>
    </location>
</feature>
<evidence type="ECO:0000313" key="2">
    <source>
        <dbReference type="EMBL" id="OVE50727.1"/>
    </source>
</evidence>
<dbReference type="EMBL" id="UIGR01000003">
    <property type="protein sequence ID" value="SUY93119.1"/>
    <property type="molecule type" value="Genomic_DNA"/>
</dbReference>
<name>A0A1R0MB04_CHRVL</name>
<dbReference type="Proteomes" id="UP000196342">
    <property type="component" value="Unassembled WGS sequence"/>
</dbReference>
<keyword evidence="1" id="KW-0472">Membrane</keyword>
<comment type="caution">
    <text evidence="2">The sequence shown here is derived from an EMBL/GenBank/DDBJ whole genome shotgun (WGS) entry which is preliminary data.</text>
</comment>
<feature type="transmembrane region" description="Helical" evidence="1">
    <location>
        <begin position="168"/>
        <end position="191"/>
    </location>
</feature>
<evidence type="ECO:0000313" key="3">
    <source>
        <dbReference type="EMBL" id="SUY93119.1"/>
    </source>
</evidence>
<dbReference type="RefSeq" id="WP_045051813.1">
    <property type="nucleotide sequence ID" value="NZ_CP150454.1"/>
</dbReference>
<accession>A0A1R0MB04</accession>
<proteinExistence type="predicted"/>
<gene>
    <name evidence="2" type="ORF">CBW21_01695</name>
    <name evidence="3" type="ORF">NCTC8684_04250</name>
</gene>
<keyword evidence="4" id="KW-1185">Reference proteome</keyword>
<reference evidence="3 5" key="2">
    <citation type="submission" date="2018-06" db="EMBL/GenBank/DDBJ databases">
        <authorList>
            <consortium name="Pathogen Informatics"/>
            <person name="Doyle S."/>
        </authorList>
    </citation>
    <scope>NUCLEOTIDE SEQUENCE [LARGE SCALE GENOMIC DNA]</scope>
    <source>
        <strain evidence="3 5">NCTC8684</strain>
    </source>
</reference>
<evidence type="ECO:0000313" key="5">
    <source>
        <dbReference type="Proteomes" id="UP000254029"/>
    </source>
</evidence>
<organism evidence="2 4">
    <name type="scientific">Chromobacterium violaceum</name>
    <dbReference type="NCBI Taxonomy" id="536"/>
    <lineage>
        <taxon>Bacteria</taxon>
        <taxon>Pseudomonadati</taxon>
        <taxon>Pseudomonadota</taxon>
        <taxon>Betaproteobacteria</taxon>
        <taxon>Neisseriales</taxon>
        <taxon>Chromobacteriaceae</taxon>
        <taxon>Chromobacterium</taxon>
    </lineage>
</organism>
<feature type="transmembrane region" description="Helical" evidence="1">
    <location>
        <begin position="92"/>
        <end position="123"/>
    </location>
</feature>
<evidence type="ECO:0000313" key="4">
    <source>
        <dbReference type="Proteomes" id="UP000196342"/>
    </source>
</evidence>
<feature type="transmembrane region" description="Helical" evidence="1">
    <location>
        <begin position="59"/>
        <end position="80"/>
    </location>
</feature>
<accession>A0A202BGS1</accession>
<sequence>MLLLKLLLVPALIWLITAAARKWGPSVAGALAGFPVITGSILLILTLEQGPDFARQAALASALGAAANVVFGIAYSWAALRWRWPPCLTLGVAGYALAVAASRQAAAMPWLAAWLALAFLPLAGRLFPSPPAVAPRGAPREAGMAPRMAAGALLVLIITSVSDRLGPSLSGVLAVFPVLASVLGVFTHASAGPAAAIRLLRGMVRGFYAFIAFCLALAATLDALRPASAFLLALSLAVLVQLAGMWLGRHRH</sequence>
<reference evidence="2 4" key="1">
    <citation type="submission" date="2017-05" db="EMBL/GenBank/DDBJ databases">
        <title>Chromobacterium violaceum GHPS1 isolated from Hydrocarbon polluted soil in French Guiana display an awesome secondary metabolite arsenal and a battery of drug and heavy-metal-resistance and detoxification of xenobiotics proteins.</title>
        <authorList>
            <person name="Belbahri L."/>
        </authorList>
    </citation>
    <scope>NUCLEOTIDE SEQUENCE [LARGE SCALE GENOMIC DNA]</scope>
    <source>
        <strain evidence="2 4">GHPS1</strain>
    </source>
</reference>
<feature type="transmembrane region" description="Helical" evidence="1">
    <location>
        <begin position="28"/>
        <end position="47"/>
    </location>
</feature>
<dbReference type="EMBL" id="NHOO01000001">
    <property type="protein sequence ID" value="OVE50727.1"/>
    <property type="molecule type" value="Genomic_DNA"/>
</dbReference>
<dbReference type="AlphaFoldDB" id="A0A1R0MB04"/>
<keyword evidence="1" id="KW-0812">Transmembrane</keyword>
<keyword evidence="1" id="KW-1133">Transmembrane helix</keyword>
<evidence type="ECO:0000256" key="1">
    <source>
        <dbReference type="SAM" id="Phobius"/>
    </source>
</evidence>
<feature type="transmembrane region" description="Helical" evidence="1">
    <location>
        <begin position="144"/>
        <end position="162"/>
    </location>
</feature>
<dbReference type="Proteomes" id="UP000254029">
    <property type="component" value="Unassembled WGS sequence"/>
</dbReference>
<protein>
    <submittedName>
        <fullName evidence="2">Uncharacterized protein</fullName>
    </submittedName>
</protein>
<feature type="transmembrane region" description="Helical" evidence="1">
    <location>
        <begin position="203"/>
        <end position="221"/>
    </location>
</feature>